<organism evidence="1 2">
    <name type="scientific">Endozoicomonas gorgoniicola</name>
    <dbReference type="NCBI Taxonomy" id="1234144"/>
    <lineage>
        <taxon>Bacteria</taxon>
        <taxon>Pseudomonadati</taxon>
        <taxon>Pseudomonadota</taxon>
        <taxon>Gammaproteobacteria</taxon>
        <taxon>Oceanospirillales</taxon>
        <taxon>Endozoicomonadaceae</taxon>
        <taxon>Endozoicomonas</taxon>
    </lineage>
</organism>
<accession>A0ABT3MWA8</accession>
<reference evidence="1 2" key="1">
    <citation type="submission" date="2022-10" db="EMBL/GenBank/DDBJ databases">
        <title>High-quality genome sequences of two octocoral-associated bacteria, Endozoicomonas euniceicola EF212 and Endozoicomonas gorgoniicola PS125.</title>
        <authorList>
            <person name="Chiou Y.-J."/>
            <person name="Chen Y.-H."/>
        </authorList>
    </citation>
    <scope>NUCLEOTIDE SEQUENCE [LARGE SCALE GENOMIC DNA]</scope>
    <source>
        <strain evidence="1 2">PS125</strain>
    </source>
</reference>
<dbReference type="Proteomes" id="UP001209854">
    <property type="component" value="Unassembled WGS sequence"/>
</dbReference>
<keyword evidence="2" id="KW-1185">Reference proteome</keyword>
<sequence length="157" mass="17565">MNRKIPFYNKGKNDVHIGSVTVPAGETRMVESAYVLARSAESGREEQKTEVPAPEPEWTLEAFVKLKQDDEIKALPTLSDEQFAEVQAYYQTHQPPKKLEKALPIEAEARKAQKEADDFADALKGMTEEELQGELLAQAEDAGRLALVQAELSHRDE</sequence>
<evidence type="ECO:0008006" key="3">
    <source>
        <dbReference type="Google" id="ProtNLM"/>
    </source>
</evidence>
<gene>
    <name evidence="1" type="ORF">NX722_13675</name>
</gene>
<name>A0ABT3MWA8_9GAMM</name>
<evidence type="ECO:0000313" key="2">
    <source>
        <dbReference type="Proteomes" id="UP001209854"/>
    </source>
</evidence>
<evidence type="ECO:0000313" key="1">
    <source>
        <dbReference type="EMBL" id="MCW7553658.1"/>
    </source>
</evidence>
<proteinExistence type="predicted"/>
<comment type="caution">
    <text evidence="1">The sequence shown here is derived from an EMBL/GenBank/DDBJ whole genome shotgun (WGS) entry which is preliminary data.</text>
</comment>
<dbReference type="RefSeq" id="WP_262568477.1">
    <property type="nucleotide sequence ID" value="NZ_JAPFCC010000001.1"/>
</dbReference>
<protein>
    <recommendedName>
        <fullName evidence="3">Mu-like prophage FluMu N-terminal domain-containing protein</fullName>
    </recommendedName>
</protein>
<dbReference type="EMBL" id="JAPFCC010000001">
    <property type="protein sequence ID" value="MCW7553658.1"/>
    <property type="molecule type" value="Genomic_DNA"/>
</dbReference>